<dbReference type="GO" id="GO:0045159">
    <property type="term" value="F:myosin II binding"/>
    <property type="evidence" value="ECO:0007669"/>
    <property type="project" value="TreeGrafter"/>
</dbReference>
<protein>
    <submittedName>
        <fullName evidence="2">WD_REPEATS_REGION domain-containing protein</fullName>
    </submittedName>
</protein>
<dbReference type="SUPFAM" id="SSF50978">
    <property type="entry name" value="WD40 repeat-like"/>
    <property type="match status" value="1"/>
</dbReference>
<name>A0A1I7XNA8_HETBA</name>
<dbReference type="InterPro" id="IPR036322">
    <property type="entry name" value="WD40_repeat_dom_sf"/>
</dbReference>
<dbReference type="GO" id="GO:0019905">
    <property type="term" value="F:syntaxin binding"/>
    <property type="evidence" value="ECO:0007669"/>
    <property type="project" value="TreeGrafter"/>
</dbReference>
<accession>A0A1I7XNA8</accession>
<dbReference type="PANTHER" id="PTHR10241">
    <property type="entry name" value="LETHAL 2 GIANT LARVAE PROTEIN"/>
    <property type="match status" value="1"/>
</dbReference>
<sequence>MVRHGFPDEARCLAYDPVQRLLAIGTGHGTVRMIGKSGGLITACANDMIHLWNFRQKIPEVVHSVQLNKEAVTSIHLPMGSKWLYVGTDKVDVNLI</sequence>
<evidence type="ECO:0000313" key="1">
    <source>
        <dbReference type="Proteomes" id="UP000095283"/>
    </source>
</evidence>
<reference evidence="2" key="1">
    <citation type="submission" date="2016-11" db="UniProtKB">
        <authorList>
            <consortium name="WormBaseParasite"/>
        </authorList>
    </citation>
    <scope>IDENTIFICATION</scope>
</reference>
<organism evidence="1 2">
    <name type="scientific">Heterorhabditis bacteriophora</name>
    <name type="common">Entomopathogenic nematode worm</name>
    <dbReference type="NCBI Taxonomy" id="37862"/>
    <lineage>
        <taxon>Eukaryota</taxon>
        <taxon>Metazoa</taxon>
        <taxon>Ecdysozoa</taxon>
        <taxon>Nematoda</taxon>
        <taxon>Chromadorea</taxon>
        <taxon>Rhabditida</taxon>
        <taxon>Rhabditina</taxon>
        <taxon>Rhabditomorpha</taxon>
        <taxon>Strongyloidea</taxon>
        <taxon>Heterorhabditidae</taxon>
        <taxon>Heterorhabditis</taxon>
    </lineage>
</organism>
<dbReference type="Gene3D" id="2.130.10.10">
    <property type="entry name" value="YVTN repeat-like/Quinoprotein amine dehydrogenase"/>
    <property type="match status" value="1"/>
</dbReference>
<dbReference type="PANTHER" id="PTHR10241:SF25">
    <property type="entry name" value="TOMOSYN, ISOFORM C"/>
    <property type="match status" value="1"/>
</dbReference>
<dbReference type="InterPro" id="IPR015943">
    <property type="entry name" value="WD40/YVTN_repeat-like_dom_sf"/>
</dbReference>
<keyword evidence="1" id="KW-1185">Reference proteome</keyword>
<dbReference type="GO" id="GO:0005096">
    <property type="term" value="F:GTPase activator activity"/>
    <property type="evidence" value="ECO:0007669"/>
    <property type="project" value="TreeGrafter"/>
</dbReference>
<dbReference type="GO" id="GO:0006893">
    <property type="term" value="P:Golgi to plasma membrane transport"/>
    <property type="evidence" value="ECO:0007669"/>
    <property type="project" value="TreeGrafter"/>
</dbReference>
<dbReference type="Proteomes" id="UP000095283">
    <property type="component" value="Unplaced"/>
</dbReference>
<dbReference type="GO" id="GO:0006887">
    <property type="term" value="P:exocytosis"/>
    <property type="evidence" value="ECO:0007669"/>
    <property type="project" value="TreeGrafter"/>
</dbReference>
<dbReference type="WBParaSite" id="Hba_19019">
    <property type="protein sequence ID" value="Hba_19019"/>
    <property type="gene ID" value="Hba_19019"/>
</dbReference>
<dbReference type="GO" id="GO:0031201">
    <property type="term" value="C:SNARE complex"/>
    <property type="evidence" value="ECO:0007669"/>
    <property type="project" value="TreeGrafter"/>
</dbReference>
<proteinExistence type="predicted"/>
<dbReference type="AlphaFoldDB" id="A0A1I7XNA8"/>
<evidence type="ECO:0000313" key="2">
    <source>
        <dbReference type="WBParaSite" id="Hba_19019"/>
    </source>
</evidence>
<dbReference type="GO" id="GO:0005886">
    <property type="term" value="C:plasma membrane"/>
    <property type="evidence" value="ECO:0007669"/>
    <property type="project" value="TreeGrafter"/>
</dbReference>